<feature type="region of interest" description="Disordered" evidence="1">
    <location>
        <begin position="130"/>
        <end position="237"/>
    </location>
</feature>
<accession>A0ABN9S5Q8</accession>
<feature type="compositionally biased region" description="Low complexity" evidence="1">
    <location>
        <begin position="143"/>
        <end position="153"/>
    </location>
</feature>
<feature type="compositionally biased region" description="Basic and acidic residues" evidence="1">
    <location>
        <begin position="170"/>
        <end position="183"/>
    </location>
</feature>
<protein>
    <submittedName>
        <fullName evidence="2">Uncharacterized protein</fullName>
    </submittedName>
</protein>
<feature type="compositionally biased region" description="Basic and acidic residues" evidence="1">
    <location>
        <begin position="290"/>
        <end position="299"/>
    </location>
</feature>
<dbReference type="Proteomes" id="UP001189429">
    <property type="component" value="Unassembled WGS sequence"/>
</dbReference>
<feature type="compositionally biased region" description="Basic and acidic residues" evidence="1">
    <location>
        <begin position="564"/>
        <end position="581"/>
    </location>
</feature>
<feature type="region of interest" description="Disordered" evidence="1">
    <location>
        <begin position="251"/>
        <end position="299"/>
    </location>
</feature>
<evidence type="ECO:0000313" key="2">
    <source>
        <dbReference type="EMBL" id="CAK0827155.1"/>
    </source>
</evidence>
<reference evidence="2" key="1">
    <citation type="submission" date="2023-10" db="EMBL/GenBank/DDBJ databases">
        <authorList>
            <person name="Chen Y."/>
            <person name="Shah S."/>
            <person name="Dougan E. K."/>
            <person name="Thang M."/>
            <person name="Chan C."/>
        </authorList>
    </citation>
    <scope>NUCLEOTIDE SEQUENCE [LARGE SCALE GENOMIC DNA]</scope>
</reference>
<name>A0ABN9S5Q8_9DINO</name>
<organism evidence="2 3">
    <name type="scientific">Prorocentrum cordatum</name>
    <dbReference type="NCBI Taxonomy" id="2364126"/>
    <lineage>
        <taxon>Eukaryota</taxon>
        <taxon>Sar</taxon>
        <taxon>Alveolata</taxon>
        <taxon>Dinophyceae</taxon>
        <taxon>Prorocentrales</taxon>
        <taxon>Prorocentraceae</taxon>
        <taxon>Prorocentrum</taxon>
    </lineage>
</organism>
<feature type="compositionally biased region" description="Low complexity" evidence="1">
    <location>
        <begin position="551"/>
        <end position="560"/>
    </location>
</feature>
<evidence type="ECO:0000313" key="3">
    <source>
        <dbReference type="Proteomes" id="UP001189429"/>
    </source>
</evidence>
<feature type="region of interest" description="Disordered" evidence="1">
    <location>
        <begin position="472"/>
        <end position="581"/>
    </location>
</feature>
<feature type="compositionally biased region" description="Low complexity" evidence="1">
    <location>
        <begin position="278"/>
        <end position="287"/>
    </location>
</feature>
<keyword evidence="3" id="KW-1185">Reference proteome</keyword>
<sequence>PVRLARPGLWINTEHAPEALEALGLAAGDLVQVGVLDATWASLGSKIVRVVGVPTLDQEGLFLEFESLGASDAYLEWYARARGESGARADDTLLHVCAVQAKACRATGAAGSAVEHVNLIRLISEQGAKAAPAAHRPGRRRALPALSPHPEIGPTDDEEGGEEVPGVLEELPKPPAEPRRARELLPLLGPRSTGRARAALPMPRGRRAPREDEQPRSRSGGRGGGDPLDEALGGLGRGCADGGRAAVLRQRRGGPGAEDRLPEPQGARSSQGAQTVLAARAAEKAAAGRPSRDRAARSSFERQLCKRLLGRRALTGDRESDGEQVGDSEHEMDTDSRDAKGRHDHFIELAVRKPGLLLKSGLEQLRRQFAGRGPSGELPACCAASLDAVFFLEHGPKAIGAAEVRLLRALARVLGLGLEGQTAQALDVVMQEFTSRALAIKDGGWHAAQWLALVPMDAEPCAASRTAATGAARALQSGAPEPPSRLAAAPTEPPSSEVRRAAAAAVGAGRPAPRRGRGKGGRGRPGGRGAAPPPQPPLAEGDEPERRAAMAEEAAAPRAAGQPSHKELKAQRPRHEKETKRAYSVRMAKLMKQTGAETRTRLEYIAKLIDTCRGGPGSFQVVGDVFRGGRALDHDIELICRGCCEELEWVIICGLNFAAGGRGGGSPAPRPRLVSLAQRAAWGLIGEAVAYCSRGPLAAHEELDWGEVAQAKAVAYNGQEVEQGCPLAQGRLLPGVPAAGLLGPVSALDLEGPRVLKWPLGPATLLKPPSEWPTELPRASAQAASDEEEYCICEHLFRVGIFEQIEEEAIFSIDGAPGRAEALAVVKKGAPATSLSKVTRQIVYIVHQGAYQRIAETDLDSLTPSSSWTGFVLCEGQALSGSSDDQSGAFHLYLLPPQWRGYVAVRKQVPGGCVGWPDSKWVRKSVAAIPMGWLSAVGQPQHLDRRLGDGPRSAGFAESSEWRRDQPLPLLSRKLQQASAQHYLDDFGAPEVAPESVAIMIEDTIGEYPLKQREVWAVPELRAATASAVKALVKPFELPAEALAGLLSAERLLPLGHADARAALGAVVLGTDAGEEGGNLCYTTGLAQHGAQAAA</sequence>
<feature type="non-terminal residue" evidence="2">
    <location>
        <position position="1"/>
    </location>
</feature>
<dbReference type="EMBL" id="CAUYUJ010009569">
    <property type="protein sequence ID" value="CAK0827155.1"/>
    <property type="molecule type" value="Genomic_DNA"/>
</dbReference>
<feature type="non-terminal residue" evidence="2">
    <location>
        <position position="1095"/>
    </location>
</feature>
<feature type="compositionally biased region" description="Low complexity" evidence="1">
    <location>
        <begin position="501"/>
        <end position="511"/>
    </location>
</feature>
<feature type="region of interest" description="Disordered" evidence="1">
    <location>
        <begin position="315"/>
        <end position="340"/>
    </location>
</feature>
<proteinExistence type="predicted"/>
<gene>
    <name evidence="2" type="ORF">PCOR1329_LOCUS26764</name>
</gene>
<comment type="caution">
    <text evidence="2">The sequence shown here is derived from an EMBL/GenBank/DDBJ whole genome shotgun (WGS) entry which is preliminary data.</text>
</comment>
<feature type="compositionally biased region" description="Basic residues" evidence="1">
    <location>
        <begin position="512"/>
        <end position="522"/>
    </location>
</feature>
<evidence type="ECO:0000256" key="1">
    <source>
        <dbReference type="SAM" id="MobiDB-lite"/>
    </source>
</evidence>